<comment type="caution">
    <text evidence="2">The sequence shown here is derived from an EMBL/GenBank/DDBJ whole genome shotgun (WGS) entry which is preliminary data.</text>
</comment>
<dbReference type="PANTHER" id="PTHR43735:SF2">
    <property type="entry name" value="FE-REGULATED PROTEIN 8"/>
    <property type="match status" value="1"/>
</dbReference>
<dbReference type="InterPro" id="IPR036188">
    <property type="entry name" value="FAD/NAD-bd_sf"/>
</dbReference>
<feature type="domain" description="FAD/NAD(P)-binding" evidence="1">
    <location>
        <begin position="224"/>
        <end position="362"/>
    </location>
</feature>
<dbReference type="Gene3D" id="3.50.50.100">
    <property type="match status" value="2"/>
</dbReference>
<gene>
    <name evidence="2" type="ORF">EIP91_000084</name>
</gene>
<protein>
    <recommendedName>
        <fullName evidence="1">FAD/NAD(P)-binding domain-containing protein</fullName>
    </recommendedName>
</protein>
<dbReference type="Proteomes" id="UP000292702">
    <property type="component" value="Unassembled WGS sequence"/>
</dbReference>
<name>A0A4R0RX63_9APHY</name>
<reference evidence="2 3" key="1">
    <citation type="submission" date="2018-11" db="EMBL/GenBank/DDBJ databases">
        <title>Genome assembly of Steccherinum ochraceum LE-BIN_3174, the white-rot fungus of the Steccherinaceae family (The Residual Polyporoid clade, Polyporales, Basidiomycota).</title>
        <authorList>
            <person name="Fedorova T.V."/>
            <person name="Glazunova O.A."/>
            <person name="Landesman E.O."/>
            <person name="Moiseenko K.V."/>
            <person name="Psurtseva N.V."/>
            <person name="Savinova O.S."/>
            <person name="Shakhova N.V."/>
            <person name="Tyazhelova T.V."/>
            <person name="Vasina D.V."/>
        </authorList>
    </citation>
    <scope>NUCLEOTIDE SEQUENCE [LARGE SCALE GENOMIC DNA]</scope>
    <source>
        <strain evidence="2 3">LE-BIN_3174</strain>
    </source>
</reference>
<dbReference type="GO" id="GO:0050660">
    <property type="term" value="F:flavin adenine dinucleotide binding"/>
    <property type="evidence" value="ECO:0007669"/>
    <property type="project" value="TreeGrafter"/>
</dbReference>
<organism evidence="2 3">
    <name type="scientific">Steccherinum ochraceum</name>
    <dbReference type="NCBI Taxonomy" id="92696"/>
    <lineage>
        <taxon>Eukaryota</taxon>
        <taxon>Fungi</taxon>
        <taxon>Dikarya</taxon>
        <taxon>Basidiomycota</taxon>
        <taxon>Agaricomycotina</taxon>
        <taxon>Agaricomycetes</taxon>
        <taxon>Polyporales</taxon>
        <taxon>Steccherinaceae</taxon>
        <taxon>Steccherinum</taxon>
    </lineage>
</organism>
<dbReference type="InterPro" id="IPR023753">
    <property type="entry name" value="FAD/NAD-binding_dom"/>
</dbReference>
<dbReference type="PRINTS" id="PR00368">
    <property type="entry name" value="FADPNR"/>
</dbReference>
<dbReference type="PRINTS" id="PR00411">
    <property type="entry name" value="PNDRDTASEI"/>
</dbReference>
<sequence length="508" mass="55036">MAEPTDAMSPRLVKAAANSVKTVAVLGAAYGGKTAVTHLAENLPKGWRVVAVDRNTDFNHVYVFPRLGVLPGHSHKGFIPYNKLFASFEDSRRHLMLNAHVTKLGPTSLTLSKAFPEHGIDGDEPTLHFDYAIYALGSHMPAPINLWGPPIDEEAAPATVPEPVAPPKTPGLESVQPWGGPALSEVTTAVSPVEDEVPYTSDVGTKPAGVEWLDRSQKHIERAPSVLVVGGGALGIQYATDIAEIYPDKAVTLLHSRPRLLPRFDESMHDEIMSAMSSLNVNTILGDRLDLSGPPKSERNKDGILEHIVRTVSGREIRASVVLLCTGQRPNTELVRPFLPESIVPHGPSKGMIRVKRSLQIGVPLEPSADTLANGLTKLSVTSQSEDSEDDIEPELDVPYPHWFAVGDAADTFGAINAGHTAYAQALVAANNVLKLVHAEESSSLSPVELEEYHPGAPGIKMSIGRNKLLYQIGDQIGKTEECPDDLQAPFMWNFMLGRDVPEEEMYE</sequence>
<dbReference type="PANTHER" id="PTHR43735">
    <property type="entry name" value="APOPTOSIS-INDUCING FACTOR 1"/>
    <property type="match status" value="1"/>
</dbReference>
<dbReference type="SUPFAM" id="SSF51905">
    <property type="entry name" value="FAD/NAD(P)-binding domain"/>
    <property type="match status" value="1"/>
</dbReference>
<evidence type="ECO:0000313" key="3">
    <source>
        <dbReference type="Proteomes" id="UP000292702"/>
    </source>
</evidence>
<dbReference type="EMBL" id="RWJN01000001">
    <property type="protein sequence ID" value="TCD71952.1"/>
    <property type="molecule type" value="Genomic_DNA"/>
</dbReference>
<dbReference type="AlphaFoldDB" id="A0A4R0RX63"/>
<dbReference type="STRING" id="92696.A0A4R0RX63"/>
<dbReference type="OrthoDB" id="202203at2759"/>
<evidence type="ECO:0000259" key="1">
    <source>
        <dbReference type="Pfam" id="PF07992"/>
    </source>
</evidence>
<dbReference type="GO" id="GO:0004174">
    <property type="term" value="F:electron-transferring-flavoprotein dehydrogenase activity"/>
    <property type="evidence" value="ECO:0007669"/>
    <property type="project" value="TreeGrafter"/>
</dbReference>
<keyword evidence="3" id="KW-1185">Reference proteome</keyword>
<proteinExistence type="predicted"/>
<evidence type="ECO:0000313" key="2">
    <source>
        <dbReference type="EMBL" id="TCD71952.1"/>
    </source>
</evidence>
<dbReference type="Pfam" id="PF07992">
    <property type="entry name" value="Pyr_redox_2"/>
    <property type="match status" value="1"/>
</dbReference>
<accession>A0A4R0RX63</accession>
<dbReference type="GO" id="GO:0005737">
    <property type="term" value="C:cytoplasm"/>
    <property type="evidence" value="ECO:0007669"/>
    <property type="project" value="TreeGrafter"/>
</dbReference>